<dbReference type="Proteomes" id="UP001550853">
    <property type="component" value="Unassembled WGS sequence"/>
</dbReference>
<gene>
    <name evidence="5" type="ORF">AB0E61_22670</name>
</gene>
<name>A0ABV2Z4G2_9ACTN</name>
<dbReference type="PANTHER" id="PTHR44688">
    <property type="entry name" value="DNA-BINDING TRANSCRIPTIONAL ACTIVATOR DEVR_DOSR"/>
    <property type="match status" value="1"/>
</dbReference>
<accession>A0ABV2Z4G2</accession>
<dbReference type="Pfam" id="PF00196">
    <property type="entry name" value="GerE"/>
    <property type="match status" value="1"/>
</dbReference>
<dbReference type="Gene3D" id="1.10.10.10">
    <property type="entry name" value="Winged helix-like DNA-binding domain superfamily/Winged helix DNA-binding domain"/>
    <property type="match status" value="1"/>
</dbReference>
<sequence length="373" mass="40003">MISVVGPRGIGRTRLLDEAVGAAGRLGFRLLYGRPGPPERQLPTDRRAVPTLVVLDGLRRADADTPLPPSTERTGLRHDHIVWLAAHRTGTAPGIPPAVLDDPRHRRARLTLGPLPEEAALDLVADVLAARLSPPLRELLHQAEGHPRLLIEFVRGLREEGALRITDSTAHLVEDVLPERARAYVGAVLDQSSGFCRQLLYALAVLDEGELCRLLGASPRSALPALEEMYATGLMGSDPAHPTLGALARRLVADVMPATLCTALRHAVASPVPRPGPPAAPDAVLPGGDTPHPEQPGAAVCDILGERQWTLLRLVAEGLTNQQIAEQLRLSTHTVNYHLRKLFRVFGVRTRAGLAGAAERLEHACASPSGQDT</sequence>
<keyword evidence="3" id="KW-0804">Transcription</keyword>
<comment type="caution">
    <text evidence="5">The sequence shown here is derived from an EMBL/GenBank/DDBJ whole genome shotgun (WGS) entry which is preliminary data.</text>
</comment>
<dbReference type="RefSeq" id="WP_359041820.1">
    <property type="nucleotide sequence ID" value="NZ_JBEZVI010000020.1"/>
</dbReference>
<dbReference type="PRINTS" id="PR00038">
    <property type="entry name" value="HTHLUXR"/>
</dbReference>
<proteinExistence type="predicted"/>
<dbReference type="SUPFAM" id="SSF46894">
    <property type="entry name" value="C-terminal effector domain of the bipartite response regulators"/>
    <property type="match status" value="1"/>
</dbReference>
<keyword evidence="1" id="KW-0805">Transcription regulation</keyword>
<protein>
    <submittedName>
        <fullName evidence="5">LuxR C-terminal-related transcriptional regulator</fullName>
    </submittedName>
</protein>
<keyword evidence="6" id="KW-1185">Reference proteome</keyword>
<evidence type="ECO:0000256" key="2">
    <source>
        <dbReference type="ARBA" id="ARBA00023125"/>
    </source>
</evidence>
<keyword evidence="2" id="KW-0238">DNA-binding</keyword>
<dbReference type="InterPro" id="IPR000792">
    <property type="entry name" value="Tscrpt_reg_LuxR_C"/>
</dbReference>
<dbReference type="PANTHER" id="PTHR44688:SF16">
    <property type="entry name" value="DNA-BINDING TRANSCRIPTIONAL ACTIVATOR DEVR_DOSR"/>
    <property type="match status" value="1"/>
</dbReference>
<evidence type="ECO:0000313" key="5">
    <source>
        <dbReference type="EMBL" id="MEU3712884.1"/>
    </source>
</evidence>
<feature type="domain" description="HTH luxR-type" evidence="4">
    <location>
        <begin position="297"/>
        <end position="362"/>
    </location>
</feature>
<evidence type="ECO:0000313" key="6">
    <source>
        <dbReference type="Proteomes" id="UP001550853"/>
    </source>
</evidence>
<dbReference type="InterPro" id="IPR036388">
    <property type="entry name" value="WH-like_DNA-bd_sf"/>
</dbReference>
<reference evidence="5 6" key="1">
    <citation type="submission" date="2024-06" db="EMBL/GenBank/DDBJ databases">
        <title>The Natural Products Discovery Center: Release of the First 8490 Sequenced Strains for Exploring Actinobacteria Biosynthetic Diversity.</title>
        <authorList>
            <person name="Kalkreuter E."/>
            <person name="Kautsar S.A."/>
            <person name="Yang D."/>
            <person name="Bader C.D."/>
            <person name="Teijaro C.N."/>
            <person name="Fluegel L."/>
            <person name="Davis C.M."/>
            <person name="Simpson J.R."/>
            <person name="Lauterbach L."/>
            <person name="Steele A.D."/>
            <person name="Gui C."/>
            <person name="Meng S."/>
            <person name="Li G."/>
            <person name="Viehrig K."/>
            <person name="Ye F."/>
            <person name="Su P."/>
            <person name="Kiefer A.F."/>
            <person name="Nichols A."/>
            <person name="Cepeda A.J."/>
            <person name="Yan W."/>
            <person name="Fan B."/>
            <person name="Jiang Y."/>
            <person name="Adhikari A."/>
            <person name="Zheng C.-J."/>
            <person name="Schuster L."/>
            <person name="Cowan T.M."/>
            <person name="Smanski M.J."/>
            <person name="Chevrette M.G."/>
            <person name="De Carvalho L.P.S."/>
            <person name="Shen B."/>
        </authorList>
    </citation>
    <scope>NUCLEOTIDE SEQUENCE [LARGE SCALE GENOMIC DNA]</scope>
    <source>
        <strain evidence="5 6">NPDC033039</strain>
    </source>
</reference>
<organism evidence="5 6">
    <name type="scientific">Streptomyces catenulae</name>
    <dbReference type="NCBI Taxonomy" id="66875"/>
    <lineage>
        <taxon>Bacteria</taxon>
        <taxon>Bacillati</taxon>
        <taxon>Actinomycetota</taxon>
        <taxon>Actinomycetes</taxon>
        <taxon>Kitasatosporales</taxon>
        <taxon>Streptomycetaceae</taxon>
        <taxon>Streptomyces</taxon>
    </lineage>
</organism>
<dbReference type="InterPro" id="IPR016032">
    <property type="entry name" value="Sig_transdc_resp-reg_C-effctor"/>
</dbReference>
<dbReference type="PROSITE" id="PS50043">
    <property type="entry name" value="HTH_LUXR_2"/>
    <property type="match status" value="1"/>
</dbReference>
<dbReference type="CDD" id="cd06170">
    <property type="entry name" value="LuxR_C_like"/>
    <property type="match status" value="1"/>
</dbReference>
<evidence type="ECO:0000256" key="3">
    <source>
        <dbReference type="ARBA" id="ARBA00023163"/>
    </source>
</evidence>
<evidence type="ECO:0000256" key="1">
    <source>
        <dbReference type="ARBA" id="ARBA00023015"/>
    </source>
</evidence>
<dbReference type="EMBL" id="JBEZVI010000020">
    <property type="protein sequence ID" value="MEU3712884.1"/>
    <property type="molecule type" value="Genomic_DNA"/>
</dbReference>
<evidence type="ECO:0000259" key="4">
    <source>
        <dbReference type="PROSITE" id="PS50043"/>
    </source>
</evidence>
<dbReference type="SMART" id="SM00421">
    <property type="entry name" value="HTH_LUXR"/>
    <property type="match status" value="1"/>
</dbReference>